<dbReference type="EMBL" id="JAWJWF010000053">
    <property type="protein sequence ID" value="KAK6616967.1"/>
    <property type="molecule type" value="Genomic_DNA"/>
</dbReference>
<accession>A0ABR1ADP0</accession>
<keyword evidence="2" id="KW-1185">Reference proteome</keyword>
<evidence type="ECO:0000313" key="1">
    <source>
        <dbReference type="EMBL" id="KAK6616967.1"/>
    </source>
</evidence>
<dbReference type="Proteomes" id="UP001359485">
    <property type="component" value="Unassembled WGS sequence"/>
</dbReference>
<organism evidence="1 2">
    <name type="scientific">Polyplax serrata</name>
    <name type="common">Common mouse louse</name>
    <dbReference type="NCBI Taxonomy" id="468196"/>
    <lineage>
        <taxon>Eukaryota</taxon>
        <taxon>Metazoa</taxon>
        <taxon>Ecdysozoa</taxon>
        <taxon>Arthropoda</taxon>
        <taxon>Hexapoda</taxon>
        <taxon>Insecta</taxon>
        <taxon>Pterygota</taxon>
        <taxon>Neoptera</taxon>
        <taxon>Paraneoptera</taxon>
        <taxon>Psocodea</taxon>
        <taxon>Troctomorpha</taxon>
        <taxon>Phthiraptera</taxon>
        <taxon>Anoplura</taxon>
        <taxon>Polyplacidae</taxon>
        <taxon>Polyplax</taxon>
    </lineage>
</organism>
<name>A0ABR1ADP0_POLSC</name>
<sequence length="63" mass="6805">MHVPAVLREQLGAMPEIEITSSGSKKVSGVNLDAFTIETLAPVSIRNLSFLEGFLELGDRTSM</sequence>
<proteinExistence type="predicted"/>
<protein>
    <submittedName>
        <fullName evidence="1">Uncharacterized protein</fullName>
    </submittedName>
</protein>
<evidence type="ECO:0000313" key="2">
    <source>
        <dbReference type="Proteomes" id="UP001359485"/>
    </source>
</evidence>
<reference evidence="1 2" key="1">
    <citation type="submission" date="2023-09" db="EMBL/GenBank/DDBJ databases">
        <title>Genomes of two closely related lineages of the louse Polyplax serrata with different host specificities.</title>
        <authorList>
            <person name="Martinu J."/>
            <person name="Tarabai H."/>
            <person name="Stefka J."/>
            <person name="Hypsa V."/>
        </authorList>
    </citation>
    <scope>NUCLEOTIDE SEQUENCE [LARGE SCALE GENOMIC DNA]</scope>
    <source>
        <strain evidence="1">98ZLc_SE</strain>
    </source>
</reference>
<gene>
    <name evidence="1" type="ORF">RUM44_005324</name>
</gene>
<comment type="caution">
    <text evidence="1">The sequence shown here is derived from an EMBL/GenBank/DDBJ whole genome shotgun (WGS) entry which is preliminary data.</text>
</comment>